<dbReference type="EMBL" id="JJRY01000008">
    <property type="protein sequence ID" value="KEF38291.1"/>
    <property type="molecule type" value="Genomic_DNA"/>
</dbReference>
<gene>
    <name evidence="4" type="ORF">M670_02332</name>
</gene>
<dbReference type="Pfam" id="PF10648">
    <property type="entry name" value="Gmad2"/>
    <property type="match status" value="1"/>
</dbReference>
<feature type="domain" description="Bacterial spore germination immunoglobulin-like" evidence="3">
    <location>
        <begin position="83"/>
        <end position="156"/>
    </location>
</feature>
<evidence type="ECO:0000256" key="1">
    <source>
        <dbReference type="SAM" id="MobiDB-lite"/>
    </source>
</evidence>
<feature type="region of interest" description="Disordered" evidence="1">
    <location>
        <begin position="24"/>
        <end position="74"/>
    </location>
</feature>
<proteinExistence type="predicted"/>
<evidence type="ECO:0000256" key="2">
    <source>
        <dbReference type="SAM" id="SignalP"/>
    </source>
</evidence>
<name>A0A072NLF4_SCHAZ</name>
<feature type="chain" id="PRO_5039725252" evidence="2">
    <location>
        <begin position="21"/>
        <end position="170"/>
    </location>
</feature>
<organism evidence="4 5">
    <name type="scientific">Schinkia azotoformans MEV2011</name>
    <dbReference type="NCBI Taxonomy" id="1348973"/>
    <lineage>
        <taxon>Bacteria</taxon>
        <taxon>Bacillati</taxon>
        <taxon>Bacillota</taxon>
        <taxon>Bacilli</taxon>
        <taxon>Bacillales</taxon>
        <taxon>Bacillaceae</taxon>
        <taxon>Calidifontibacillus/Schinkia group</taxon>
        <taxon>Schinkia</taxon>
    </lineage>
</organism>
<reference evidence="4 5" key="1">
    <citation type="submission" date="2014-04" db="EMBL/GenBank/DDBJ databases">
        <title>Draft genome sequence of Bacillus azotoformans MEV2011, a (co-) denitrifying strain unable to grow in the presence of oxygen.</title>
        <authorList>
            <person name="Nielsen M."/>
            <person name="Schreiber L."/>
            <person name="Finster K."/>
            <person name="Schramm A."/>
        </authorList>
    </citation>
    <scope>NUCLEOTIDE SEQUENCE [LARGE SCALE GENOMIC DNA]</scope>
    <source>
        <strain evidence="4 5">MEV2011</strain>
    </source>
</reference>
<accession>A0A072NLF4</accession>
<dbReference type="PATRIC" id="fig|1348973.3.peg.2248"/>
<protein>
    <submittedName>
        <fullName evidence="4">Spore germination protein, immunogloblin-like domain-containing</fullName>
    </submittedName>
</protein>
<dbReference type="RefSeq" id="WP_004431712.1">
    <property type="nucleotide sequence ID" value="NZ_JJRY01000008.1"/>
</dbReference>
<dbReference type="PROSITE" id="PS51257">
    <property type="entry name" value="PROKAR_LIPOPROTEIN"/>
    <property type="match status" value="1"/>
</dbReference>
<dbReference type="OrthoDB" id="1357684at2"/>
<keyword evidence="2" id="KW-0732">Signal</keyword>
<dbReference type="Proteomes" id="UP000027936">
    <property type="component" value="Unassembled WGS sequence"/>
</dbReference>
<evidence type="ECO:0000313" key="5">
    <source>
        <dbReference type="Proteomes" id="UP000027936"/>
    </source>
</evidence>
<dbReference type="AlphaFoldDB" id="A0A072NLF4"/>
<evidence type="ECO:0000313" key="4">
    <source>
        <dbReference type="EMBL" id="KEF38291.1"/>
    </source>
</evidence>
<evidence type="ECO:0000259" key="3">
    <source>
        <dbReference type="Pfam" id="PF10648"/>
    </source>
</evidence>
<feature type="signal peptide" evidence="2">
    <location>
        <begin position="1"/>
        <end position="20"/>
    </location>
</feature>
<sequence>MNVKKLGFCIVFGVLMIMTACGTGDQKTENGNGTEKIETPANQPETPETDTPIEDSQNPPKVNDEQSESTAFRNISVSGENGEYVVNGEARVFEAVFFYSVEEGHEYLIEETKVTADEGAPAWSPFELKISIPEDQLPINGTLTLELYEKSAKDGSVINETFVKLEEFGF</sequence>
<comment type="caution">
    <text evidence="4">The sequence shown here is derived from an EMBL/GenBank/DDBJ whole genome shotgun (WGS) entry which is preliminary data.</text>
</comment>
<dbReference type="InterPro" id="IPR018911">
    <property type="entry name" value="Gmad2_Ig-like_dom"/>
</dbReference>